<proteinExistence type="predicted"/>
<dbReference type="InterPro" id="IPR012340">
    <property type="entry name" value="NA-bd_OB-fold"/>
</dbReference>
<dbReference type="GO" id="GO:0003676">
    <property type="term" value="F:nucleic acid binding"/>
    <property type="evidence" value="ECO:0007669"/>
    <property type="project" value="InterPro"/>
</dbReference>
<dbReference type="SUPFAM" id="SSF50249">
    <property type="entry name" value="Nucleic acid-binding proteins"/>
    <property type="match status" value="1"/>
</dbReference>
<dbReference type="EMBL" id="QFBC01000030">
    <property type="protein sequence ID" value="PWE52224.1"/>
    <property type="molecule type" value="Genomic_DNA"/>
</dbReference>
<sequence length="87" mass="9866">MHTGTVKWYSHEKRFGFITADSGGDVFVHENTLKAAQLDTLLIGQKVSFTADLKTPKPRANSIMVTANPERRKSVEEFEEEWGLRKS</sequence>
<dbReference type="AlphaFoldDB" id="A0A2U2DG23"/>
<protein>
    <submittedName>
        <fullName evidence="2">Cold-shock protein</fullName>
    </submittedName>
</protein>
<dbReference type="GO" id="GO:0005829">
    <property type="term" value="C:cytosol"/>
    <property type="evidence" value="ECO:0007669"/>
    <property type="project" value="UniProtKB-ARBA"/>
</dbReference>
<evidence type="ECO:0000259" key="1">
    <source>
        <dbReference type="PROSITE" id="PS51857"/>
    </source>
</evidence>
<dbReference type="InterPro" id="IPR002059">
    <property type="entry name" value="CSP_DNA-bd"/>
</dbReference>
<name>A0A2U2DG23_9HYPH</name>
<dbReference type="RefSeq" id="WP_109462303.1">
    <property type="nucleotide sequence ID" value="NZ_QFBC01000030.1"/>
</dbReference>
<keyword evidence="3" id="KW-1185">Reference proteome</keyword>
<organism evidence="2 3">
    <name type="scientific">Metarhizobium album</name>
    <dbReference type="NCBI Taxonomy" id="2182425"/>
    <lineage>
        <taxon>Bacteria</taxon>
        <taxon>Pseudomonadati</taxon>
        <taxon>Pseudomonadota</taxon>
        <taxon>Alphaproteobacteria</taxon>
        <taxon>Hyphomicrobiales</taxon>
        <taxon>Rhizobiaceae</taxon>
        <taxon>Metarhizobium</taxon>
    </lineage>
</organism>
<dbReference type="Gene3D" id="2.40.50.140">
    <property type="entry name" value="Nucleic acid-binding proteins"/>
    <property type="match status" value="1"/>
</dbReference>
<feature type="domain" description="CSD" evidence="1">
    <location>
        <begin position="1"/>
        <end position="65"/>
    </location>
</feature>
<dbReference type="OrthoDB" id="9801074at2"/>
<comment type="caution">
    <text evidence="2">The sequence shown here is derived from an EMBL/GenBank/DDBJ whole genome shotgun (WGS) entry which is preliminary data.</text>
</comment>
<dbReference type="Proteomes" id="UP000245252">
    <property type="component" value="Unassembled WGS sequence"/>
</dbReference>
<dbReference type="Pfam" id="PF00313">
    <property type="entry name" value="CSD"/>
    <property type="match status" value="1"/>
</dbReference>
<dbReference type="InterPro" id="IPR011129">
    <property type="entry name" value="CSD"/>
</dbReference>
<dbReference type="SMART" id="SM00357">
    <property type="entry name" value="CSP"/>
    <property type="match status" value="1"/>
</dbReference>
<evidence type="ECO:0000313" key="3">
    <source>
        <dbReference type="Proteomes" id="UP000245252"/>
    </source>
</evidence>
<evidence type="ECO:0000313" key="2">
    <source>
        <dbReference type="EMBL" id="PWE52224.1"/>
    </source>
</evidence>
<reference evidence="2 3" key="1">
    <citation type="submission" date="2018-05" db="EMBL/GenBank/DDBJ databases">
        <title>The draft genome of strain NS-104.</title>
        <authorList>
            <person name="Hang P."/>
            <person name="Jiang J."/>
        </authorList>
    </citation>
    <scope>NUCLEOTIDE SEQUENCE [LARGE SCALE GENOMIC DNA]</scope>
    <source>
        <strain evidence="2 3">NS-104</strain>
    </source>
</reference>
<gene>
    <name evidence="2" type="ORF">DEM27_32100</name>
</gene>
<accession>A0A2U2DG23</accession>
<dbReference type="PROSITE" id="PS51857">
    <property type="entry name" value="CSD_2"/>
    <property type="match status" value="1"/>
</dbReference>
<dbReference type="CDD" id="cd04458">
    <property type="entry name" value="CSP_CDS"/>
    <property type="match status" value="1"/>
</dbReference>